<protein>
    <recommendedName>
        <fullName evidence="11 12">DNA repair protein RadA</fullName>
    </recommendedName>
</protein>
<keyword evidence="1 11" id="KW-0479">Metal-binding</keyword>
<keyword evidence="4 13" id="KW-0863">Zinc-finger</keyword>
<evidence type="ECO:0000313" key="15">
    <source>
        <dbReference type="EMBL" id="OIP85295.1"/>
    </source>
</evidence>
<dbReference type="CDD" id="cd01121">
    <property type="entry name" value="RadA_SMS_N"/>
    <property type="match status" value="1"/>
</dbReference>
<dbReference type="GO" id="GO:0005524">
    <property type="term" value="F:ATP binding"/>
    <property type="evidence" value="ECO:0007669"/>
    <property type="project" value="UniProtKB-UniRule"/>
</dbReference>
<keyword evidence="10 11" id="KW-0234">DNA repair</keyword>
<evidence type="ECO:0000256" key="13">
    <source>
        <dbReference type="RuleBase" id="RU003555"/>
    </source>
</evidence>
<dbReference type="GO" id="GO:0016787">
    <property type="term" value="F:hydrolase activity"/>
    <property type="evidence" value="ECO:0007669"/>
    <property type="project" value="UniProtKB-KW"/>
</dbReference>
<dbReference type="GO" id="GO:0005829">
    <property type="term" value="C:cytosol"/>
    <property type="evidence" value="ECO:0007669"/>
    <property type="project" value="TreeGrafter"/>
</dbReference>
<dbReference type="Pfam" id="PF18073">
    <property type="entry name" value="Zn_ribbon_LapB"/>
    <property type="match status" value="1"/>
</dbReference>
<evidence type="ECO:0000256" key="5">
    <source>
        <dbReference type="ARBA" id="ARBA00022801"/>
    </source>
</evidence>
<dbReference type="PRINTS" id="PR01874">
    <property type="entry name" value="DNAREPAIRADA"/>
</dbReference>
<evidence type="ECO:0000256" key="6">
    <source>
        <dbReference type="ARBA" id="ARBA00022833"/>
    </source>
</evidence>
<dbReference type="InterPro" id="IPR041166">
    <property type="entry name" value="Rubredoxin_2"/>
</dbReference>
<reference evidence="15 16" key="1">
    <citation type="journal article" date="2016" name="Environ. Microbiol.">
        <title>Genomic resolution of a cold subsurface aquifer community provides metabolic insights for novel microbes adapted to high CO concentrations.</title>
        <authorList>
            <person name="Probst A.J."/>
            <person name="Castelle C.J."/>
            <person name="Singh A."/>
            <person name="Brown C.T."/>
            <person name="Anantharaman K."/>
            <person name="Sharon I."/>
            <person name="Hug L.A."/>
            <person name="Burstein D."/>
            <person name="Emerson J.B."/>
            <person name="Thomas B.C."/>
            <person name="Banfield J.F."/>
        </authorList>
    </citation>
    <scope>NUCLEOTIDE SEQUENCE [LARGE SCALE GENOMIC DNA]</scope>
    <source>
        <strain evidence="15">CG2_30_33_16</strain>
    </source>
</reference>
<feature type="binding site" evidence="11">
    <location>
        <begin position="89"/>
        <end position="96"/>
    </location>
    <ligand>
        <name>ATP</name>
        <dbReference type="ChEBI" id="CHEBI:30616"/>
    </ligand>
</feature>
<dbReference type="HAMAP" id="MF_01498">
    <property type="entry name" value="RadA_bact"/>
    <property type="match status" value="1"/>
</dbReference>
<evidence type="ECO:0000256" key="2">
    <source>
        <dbReference type="ARBA" id="ARBA00022741"/>
    </source>
</evidence>
<dbReference type="Proteomes" id="UP000183758">
    <property type="component" value="Unassembled WGS sequence"/>
</dbReference>
<comment type="function">
    <text evidence="11">Plays a role in repairing double-strand DNA breaks, probably involving stabilizing or processing branched DNA or blocked replication forks.</text>
</comment>
<evidence type="ECO:0000256" key="11">
    <source>
        <dbReference type="HAMAP-Rule" id="MF_01498"/>
    </source>
</evidence>
<dbReference type="Gene3D" id="3.30.230.10">
    <property type="match status" value="1"/>
</dbReference>
<evidence type="ECO:0000313" key="16">
    <source>
        <dbReference type="Proteomes" id="UP000183758"/>
    </source>
</evidence>
<dbReference type="InterPro" id="IPR004504">
    <property type="entry name" value="DNA_repair_RadA"/>
</dbReference>
<evidence type="ECO:0000256" key="10">
    <source>
        <dbReference type="ARBA" id="ARBA00023204"/>
    </source>
</evidence>
<dbReference type="SUPFAM" id="SSF54211">
    <property type="entry name" value="Ribosomal protein S5 domain 2-like"/>
    <property type="match status" value="1"/>
</dbReference>
<evidence type="ECO:0000256" key="4">
    <source>
        <dbReference type="ARBA" id="ARBA00022771"/>
    </source>
</evidence>
<evidence type="ECO:0000256" key="12">
    <source>
        <dbReference type="NCBIfam" id="TIGR00416"/>
    </source>
</evidence>
<dbReference type="FunFam" id="3.40.50.300:FF:000050">
    <property type="entry name" value="DNA repair protein RadA"/>
    <property type="match status" value="1"/>
</dbReference>
<dbReference type="PROSITE" id="PS50162">
    <property type="entry name" value="RECA_2"/>
    <property type="match status" value="1"/>
</dbReference>
<dbReference type="InterPro" id="IPR003593">
    <property type="entry name" value="AAA+_ATPase"/>
</dbReference>
<keyword evidence="9 11" id="KW-0238">DNA-binding</keyword>
<dbReference type="SUPFAM" id="SSF52540">
    <property type="entry name" value="P-loop containing nucleoside triphosphate hydrolases"/>
    <property type="match status" value="1"/>
</dbReference>
<dbReference type="InterPro" id="IPR027417">
    <property type="entry name" value="P-loop_NTPase"/>
</dbReference>
<evidence type="ECO:0000256" key="8">
    <source>
        <dbReference type="ARBA" id="ARBA00023016"/>
    </source>
</evidence>
<keyword evidence="3 11" id="KW-0227">DNA damage</keyword>
<evidence type="ECO:0000259" key="14">
    <source>
        <dbReference type="PROSITE" id="PS50162"/>
    </source>
</evidence>
<keyword evidence="2 11" id="KW-0547">Nucleotide-binding</keyword>
<dbReference type="AlphaFoldDB" id="A0A1J5HWS2"/>
<dbReference type="GO" id="GO:0008270">
    <property type="term" value="F:zinc ion binding"/>
    <property type="evidence" value="ECO:0007669"/>
    <property type="project" value="UniProtKB-KW"/>
</dbReference>
<keyword evidence="5" id="KW-0378">Hydrolase</keyword>
<dbReference type="InterPro" id="IPR014721">
    <property type="entry name" value="Ribsml_uS5_D2-typ_fold_subgr"/>
</dbReference>
<organism evidence="15 16">
    <name type="scientific">Candidatus Roizmanbacteria bacterium CG2_30_33_16</name>
    <dbReference type="NCBI Taxonomy" id="1805340"/>
    <lineage>
        <taxon>Bacteria</taxon>
        <taxon>Candidatus Roizmaniibacteriota</taxon>
    </lineage>
</organism>
<comment type="function">
    <text evidence="13">DNA-dependent ATPase involved in processing of recombination intermediates, plays a role in repairing DNA breaks. Stimulates the branch migration of RecA-mediated strand transfer reactions, allowing the 3' invading strand to extend heteroduplex DNA faster. Binds ssDNA in the presence of ADP but not other nucleotides, has ATPase activity that is stimulated by ssDNA and various branched DNA structures, but inhibited by SSB. Does not have RecA's homology-searching function.</text>
</comment>
<evidence type="ECO:0000256" key="9">
    <source>
        <dbReference type="ARBA" id="ARBA00023125"/>
    </source>
</evidence>
<dbReference type="SMART" id="SM00382">
    <property type="entry name" value="AAA"/>
    <property type="match status" value="1"/>
</dbReference>
<feature type="domain" description="RecA family profile 1" evidence="14">
    <location>
        <begin position="60"/>
        <end position="206"/>
    </location>
</feature>
<evidence type="ECO:0000256" key="1">
    <source>
        <dbReference type="ARBA" id="ARBA00022723"/>
    </source>
</evidence>
<dbReference type="PANTHER" id="PTHR32472">
    <property type="entry name" value="DNA REPAIR PROTEIN RADA"/>
    <property type="match status" value="1"/>
</dbReference>
<feature type="short sequence motif" description="RadA KNRFG motif" evidence="11">
    <location>
        <begin position="243"/>
        <end position="247"/>
    </location>
</feature>
<dbReference type="NCBIfam" id="TIGR00416">
    <property type="entry name" value="sms"/>
    <property type="match status" value="1"/>
</dbReference>
<dbReference type="GO" id="GO:0003684">
    <property type="term" value="F:damaged DNA binding"/>
    <property type="evidence" value="ECO:0007669"/>
    <property type="project" value="InterPro"/>
</dbReference>
<feature type="region of interest" description="Lon-protease-like" evidence="11">
    <location>
        <begin position="341"/>
        <end position="427"/>
    </location>
</feature>
<dbReference type="Gene3D" id="3.40.50.300">
    <property type="entry name" value="P-loop containing nucleotide triphosphate hydrolases"/>
    <property type="match status" value="1"/>
</dbReference>
<keyword evidence="8 11" id="KW-0346">Stress response</keyword>
<evidence type="ECO:0000256" key="7">
    <source>
        <dbReference type="ARBA" id="ARBA00022840"/>
    </source>
</evidence>
<dbReference type="InterPro" id="IPR020588">
    <property type="entry name" value="RecA_ATP-bd"/>
</dbReference>
<comment type="similarity">
    <text evidence="11 13">Belongs to the RecA family. RadA subfamily.</text>
</comment>
<dbReference type="InterPro" id="IPR020568">
    <property type="entry name" value="Ribosomal_Su5_D2-typ_SF"/>
</dbReference>
<accession>A0A1J5HWS2</accession>
<evidence type="ECO:0000256" key="3">
    <source>
        <dbReference type="ARBA" id="ARBA00022763"/>
    </source>
</evidence>
<dbReference type="Pfam" id="PF13481">
    <property type="entry name" value="AAA_25"/>
    <property type="match status" value="1"/>
</dbReference>
<comment type="caution">
    <text evidence="15">The sequence shown here is derived from an EMBL/GenBank/DDBJ whole genome shotgun (WGS) entry which is preliminary data.</text>
</comment>
<sequence length="427" mass="46867">MSLFICSNCNYGSGSWIGKCPDCGAWNSLEKQPDEKNQARSKEKTIKLKLTPLSKADINQNKRIPTGLFELDRVLGGGLISGEVVLLSGEPGVGKSTMLLQALTKLRVVYISGEESASQIKDRGERLKLNLSQFLFSDDIQIEGIVSGLEEAYEQIDLVVVDSIQTVYSKTSDSAPGSVSQLKECASRLIAFAKKFHIPVIVIGHITKDGDIAGPKTLEHLVDCVLSFEGERVSNYRILRANKNRFGPTDEIGIFEMKDSGLKEVNNPTIFLNTKKQSVVGMAIAGVAEGKRPLFYEIQTLAVPTQLAIPRRVVKGIDYNKLLLLLAVIRKQLRLQIEQLDIFVNVAGGVSIKSPAADLAIIASIISGIKNIPVSNQTVFIGEIGLLGEIRPIYLENKILMEAKRLQFKKIISSQTVSNVQNLLKYL</sequence>
<keyword evidence="7 11" id="KW-0067">ATP-binding</keyword>
<dbReference type="Pfam" id="PF13541">
    <property type="entry name" value="ChlI"/>
    <property type="match status" value="1"/>
</dbReference>
<dbReference type="PANTHER" id="PTHR32472:SF10">
    <property type="entry name" value="DNA REPAIR PROTEIN RADA-LIKE PROTEIN"/>
    <property type="match status" value="1"/>
</dbReference>
<comment type="domain">
    <text evidence="11">The middle region has homology to RecA with ATPase motifs including the RadA KNRFG motif, while the C-terminus is homologous to Lon protease.</text>
</comment>
<keyword evidence="6 13" id="KW-0862">Zinc</keyword>
<dbReference type="GO" id="GO:0000725">
    <property type="term" value="P:recombinational repair"/>
    <property type="evidence" value="ECO:0007669"/>
    <property type="project" value="UniProtKB-UniRule"/>
</dbReference>
<dbReference type="GO" id="GO:0140664">
    <property type="term" value="F:ATP-dependent DNA damage sensor activity"/>
    <property type="evidence" value="ECO:0007669"/>
    <property type="project" value="InterPro"/>
</dbReference>
<gene>
    <name evidence="11" type="primary">radA</name>
    <name evidence="15" type="ORF">AUK04_01280</name>
</gene>
<proteinExistence type="inferred from homology"/>
<dbReference type="EMBL" id="MNZM01000030">
    <property type="protein sequence ID" value="OIP85295.1"/>
    <property type="molecule type" value="Genomic_DNA"/>
</dbReference>
<name>A0A1J5HWS2_9BACT</name>